<dbReference type="AlphaFoldDB" id="A0AAN6T710"/>
<dbReference type="SMART" id="SM00355">
    <property type="entry name" value="ZnF_C2H2"/>
    <property type="match status" value="3"/>
</dbReference>
<dbReference type="Proteomes" id="UP001305647">
    <property type="component" value="Unassembled WGS sequence"/>
</dbReference>
<dbReference type="PANTHER" id="PTHR46179:SF19">
    <property type="entry name" value="C2H2 FINGER DOMAIN TRANSCRIPTION FACTOR (EUROFUNG)-RELATED"/>
    <property type="match status" value="1"/>
</dbReference>
<feature type="region of interest" description="Disordered" evidence="1">
    <location>
        <begin position="1"/>
        <end position="67"/>
    </location>
</feature>
<feature type="compositionally biased region" description="Pro residues" evidence="1">
    <location>
        <begin position="40"/>
        <end position="56"/>
    </location>
</feature>
<feature type="compositionally biased region" description="Polar residues" evidence="1">
    <location>
        <begin position="252"/>
        <end position="263"/>
    </location>
</feature>
<feature type="compositionally biased region" description="Basic and acidic residues" evidence="1">
    <location>
        <begin position="505"/>
        <end position="516"/>
    </location>
</feature>
<feature type="compositionally biased region" description="Basic and acidic residues" evidence="1">
    <location>
        <begin position="209"/>
        <end position="221"/>
    </location>
</feature>
<evidence type="ECO:0000313" key="3">
    <source>
        <dbReference type="EMBL" id="KAK4106424.1"/>
    </source>
</evidence>
<dbReference type="SUPFAM" id="SSF57667">
    <property type="entry name" value="beta-beta-alpha zinc fingers"/>
    <property type="match status" value="1"/>
</dbReference>
<feature type="compositionally biased region" description="Basic residues" evidence="1">
    <location>
        <begin position="529"/>
        <end position="538"/>
    </location>
</feature>
<feature type="compositionally biased region" description="Polar residues" evidence="1">
    <location>
        <begin position="376"/>
        <end position="389"/>
    </location>
</feature>
<keyword evidence="4" id="KW-1185">Reference proteome</keyword>
<feature type="domain" description="C2H2-type" evidence="2">
    <location>
        <begin position="415"/>
        <end position="440"/>
    </location>
</feature>
<protein>
    <recommendedName>
        <fullName evidence="2">C2H2-type domain-containing protein</fullName>
    </recommendedName>
</protein>
<gene>
    <name evidence="3" type="ORF">N658DRAFT_414860</name>
</gene>
<reference evidence="3" key="1">
    <citation type="journal article" date="2023" name="Mol. Phylogenet. Evol.">
        <title>Genome-scale phylogeny and comparative genomics of the fungal order Sordariales.</title>
        <authorList>
            <person name="Hensen N."/>
            <person name="Bonometti L."/>
            <person name="Westerberg I."/>
            <person name="Brannstrom I.O."/>
            <person name="Guillou S."/>
            <person name="Cros-Aarteil S."/>
            <person name="Calhoun S."/>
            <person name="Haridas S."/>
            <person name="Kuo A."/>
            <person name="Mondo S."/>
            <person name="Pangilinan J."/>
            <person name="Riley R."/>
            <person name="LaButti K."/>
            <person name="Andreopoulos B."/>
            <person name="Lipzen A."/>
            <person name="Chen C."/>
            <person name="Yan M."/>
            <person name="Daum C."/>
            <person name="Ng V."/>
            <person name="Clum A."/>
            <person name="Steindorff A."/>
            <person name="Ohm R.A."/>
            <person name="Martin F."/>
            <person name="Silar P."/>
            <person name="Natvig D.O."/>
            <person name="Lalanne C."/>
            <person name="Gautier V."/>
            <person name="Ament-Velasquez S.L."/>
            <person name="Kruys A."/>
            <person name="Hutchinson M.I."/>
            <person name="Powell A.J."/>
            <person name="Barry K."/>
            <person name="Miller A.N."/>
            <person name="Grigoriev I.V."/>
            <person name="Debuchy R."/>
            <person name="Gladieux P."/>
            <person name="Hiltunen Thoren M."/>
            <person name="Johannesson H."/>
        </authorList>
    </citation>
    <scope>NUCLEOTIDE SEQUENCE</scope>
    <source>
        <strain evidence="3">CBS 757.83</strain>
    </source>
</reference>
<reference evidence="3" key="2">
    <citation type="submission" date="2023-05" db="EMBL/GenBank/DDBJ databases">
        <authorList>
            <consortium name="Lawrence Berkeley National Laboratory"/>
            <person name="Steindorff A."/>
            <person name="Hensen N."/>
            <person name="Bonometti L."/>
            <person name="Westerberg I."/>
            <person name="Brannstrom I.O."/>
            <person name="Guillou S."/>
            <person name="Cros-Aarteil S."/>
            <person name="Calhoun S."/>
            <person name="Haridas S."/>
            <person name="Kuo A."/>
            <person name="Mondo S."/>
            <person name="Pangilinan J."/>
            <person name="Riley R."/>
            <person name="Labutti K."/>
            <person name="Andreopoulos B."/>
            <person name="Lipzen A."/>
            <person name="Chen C."/>
            <person name="Yanf M."/>
            <person name="Daum C."/>
            <person name="Ng V."/>
            <person name="Clum A."/>
            <person name="Ohm R."/>
            <person name="Martin F."/>
            <person name="Silar P."/>
            <person name="Natvig D."/>
            <person name="Lalanne C."/>
            <person name="Gautier V."/>
            <person name="Ament-Velasquez S.L."/>
            <person name="Kruys A."/>
            <person name="Hutchinson M.I."/>
            <person name="Powell A.J."/>
            <person name="Barry K."/>
            <person name="Miller A.N."/>
            <person name="Grigoriev I.V."/>
            <person name="Debuchy R."/>
            <person name="Gladieux P."/>
            <person name="Thoren M.H."/>
            <person name="Johannesson H."/>
        </authorList>
    </citation>
    <scope>NUCLEOTIDE SEQUENCE</scope>
    <source>
        <strain evidence="3">CBS 757.83</strain>
    </source>
</reference>
<proteinExistence type="predicted"/>
<name>A0AAN6T710_9PEZI</name>
<dbReference type="GO" id="GO:0005634">
    <property type="term" value="C:nucleus"/>
    <property type="evidence" value="ECO:0007669"/>
    <property type="project" value="TreeGrafter"/>
</dbReference>
<feature type="compositionally biased region" description="Low complexity" evidence="1">
    <location>
        <begin position="165"/>
        <end position="174"/>
    </location>
</feature>
<dbReference type="InterPro" id="IPR051061">
    <property type="entry name" value="Zinc_finger_trans_reg"/>
</dbReference>
<dbReference type="InterPro" id="IPR013087">
    <property type="entry name" value="Znf_C2H2_type"/>
</dbReference>
<evidence type="ECO:0000313" key="4">
    <source>
        <dbReference type="Proteomes" id="UP001305647"/>
    </source>
</evidence>
<feature type="region of interest" description="Disordered" evidence="1">
    <location>
        <begin position="373"/>
        <end position="399"/>
    </location>
</feature>
<evidence type="ECO:0000259" key="2">
    <source>
        <dbReference type="SMART" id="SM00355"/>
    </source>
</evidence>
<dbReference type="PANTHER" id="PTHR46179">
    <property type="entry name" value="ZINC FINGER PROTEIN"/>
    <property type="match status" value="1"/>
</dbReference>
<feature type="region of interest" description="Disordered" evidence="1">
    <location>
        <begin position="90"/>
        <end position="269"/>
    </location>
</feature>
<feature type="domain" description="C2H2-type" evidence="2">
    <location>
        <begin position="480"/>
        <end position="505"/>
    </location>
</feature>
<dbReference type="GO" id="GO:0006357">
    <property type="term" value="P:regulation of transcription by RNA polymerase II"/>
    <property type="evidence" value="ECO:0007669"/>
    <property type="project" value="TreeGrafter"/>
</dbReference>
<accession>A0AAN6T710</accession>
<organism evidence="3 4">
    <name type="scientific">Parathielavia hyrcaniae</name>
    <dbReference type="NCBI Taxonomy" id="113614"/>
    <lineage>
        <taxon>Eukaryota</taxon>
        <taxon>Fungi</taxon>
        <taxon>Dikarya</taxon>
        <taxon>Ascomycota</taxon>
        <taxon>Pezizomycotina</taxon>
        <taxon>Sordariomycetes</taxon>
        <taxon>Sordariomycetidae</taxon>
        <taxon>Sordariales</taxon>
        <taxon>Chaetomiaceae</taxon>
        <taxon>Parathielavia</taxon>
    </lineage>
</organism>
<dbReference type="EMBL" id="MU863624">
    <property type="protein sequence ID" value="KAK4106424.1"/>
    <property type="molecule type" value="Genomic_DNA"/>
</dbReference>
<comment type="caution">
    <text evidence="3">The sequence shown here is derived from an EMBL/GenBank/DDBJ whole genome shotgun (WGS) entry which is preliminary data.</text>
</comment>
<dbReference type="Gene3D" id="3.30.160.60">
    <property type="entry name" value="Classic Zinc Finger"/>
    <property type="match status" value="2"/>
</dbReference>
<feature type="domain" description="C2H2-type" evidence="2">
    <location>
        <begin position="446"/>
        <end position="475"/>
    </location>
</feature>
<evidence type="ECO:0000256" key="1">
    <source>
        <dbReference type="SAM" id="MobiDB-lite"/>
    </source>
</evidence>
<sequence length="538" mass="57163">MSTAAAPNVAQAPVSDEVYDPDDVFTRDSPPMEPHYPTLRPVPSPPPRPVSPPPSPGIEKAGCRKRAGSTRGYAILVGLLDGNRQEQAAYHADIEPLTSEIEDTEDAAPDPVSPTGASPGRYSAGGNGDFDRLGGTSRGQTAAQRMRSGSPPDEDMGAFDLKSLAAGALAAVTAPQPEPDAGPTPPVTENDVVSGKPQGTPLPSMAIHTRREGRLKRERDAAPAMLYPFSPHSNYSPPEQGATPLSVKTDMKSPTASIHSSTHGDGLPPIQLNSPKYETNGQTLPSIRSQLGDIPQLGSSHGAGNGLKVTHPAFPGSPAATLPRLPSLHSQMASPSMPSADSYRDPLSPVHPLAAPAPSPVFYYPPANGPRWSHDYASTSPEASSSHQAGSPPAAGLDRVGMDSMTSVIQTIGSYVCNVPGCTALPFQTQYLLNSHANVHSSARPHYCPVPGCPRAEGGKGFKRKNEMIRHGLVHESPGYVCPFCPDRDHRYPRPDNLQRHVRVHHEDKDKDDPQLREVLAQRPDGPSRGRRRRGVTG</sequence>
<dbReference type="InterPro" id="IPR036236">
    <property type="entry name" value="Znf_C2H2_sf"/>
</dbReference>
<feature type="compositionally biased region" description="Pro residues" evidence="1">
    <location>
        <begin position="176"/>
        <end position="186"/>
    </location>
</feature>
<feature type="region of interest" description="Disordered" evidence="1">
    <location>
        <begin position="505"/>
        <end position="538"/>
    </location>
</feature>